<dbReference type="RefSeq" id="WP_088473327.1">
    <property type="nucleotide sequence ID" value="NZ_NISJ01000007.1"/>
</dbReference>
<comment type="subunit">
    <text evidence="3">Homodimer.</text>
</comment>
<dbReference type="GO" id="GO:0042802">
    <property type="term" value="F:identical protein binding"/>
    <property type="evidence" value="ECO:0007669"/>
    <property type="project" value="TreeGrafter"/>
</dbReference>
<dbReference type="PANTHER" id="PTHR11879:SF22">
    <property type="entry name" value="ASPARTATE AMINOTRANSFERASE, MITOCHONDRIAL"/>
    <property type="match status" value="1"/>
</dbReference>
<evidence type="ECO:0000256" key="3">
    <source>
        <dbReference type="ARBA" id="ARBA00011738"/>
    </source>
</evidence>
<dbReference type="AlphaFoldDB" id="A0A246JQS9"/>
<comment type="similarity">
    <text evidence="2">Belongs to the class-I pyridoxal-phosphate-dependent aminotransferase family.</text>
</comment>
<organism evidence="8 9">
    <name type="scientific">Sphingopyxis witflariensis</name>
    <dbReference type="NCBI Taxonomy" id="173675"/>
    <lineage>
        <taxon>Bacteria</taxon>
        <taxon>Pseudomonadati</taxon>
        <taxon>Pseudomonadota</taxon>
        <taxon>Alphaproteobacteria</taxon>
        <taxon>Sphingomonadales</taxon>
        <taxon>Sphingomonadaceae</taxon>
        <taxon>Sphingopyxis</taxon>
    </lineage>
</organism>
<dbReference type="InterPro" id="IPR015424">
    <property type="entry name" value="PyrdxlP-dep_Trfase"/>
</dbReference>
<proteinExistence type="inferred from homology"/>
<evidence type="ECO:0000256" key="4">
    <source>
        <dbReference type="ARBA" id="ARBA00022576"/>
    </source>
</evidence>
<reference evidence="8 9" key="1">
    <citation type="journal article" date="2002" name="Int. J. Syst. Evol. Microbiol.">
        <title>Sphingopyxis witflariensis sp. nov., isolated from activated sludge.</title>
        <authorList>
            <person name="Kampfer P."/>
            <person name="Witzenberger R."/>
            <person name="Denner E.B."/>
            <person name="Busse H.J."/>
            <person name="Neef A."/>
        </authorList>
    </citation>
    <scope>NUCLEOTIDE SEQUENCE [LARGE SCALE GENOMIC DNA]</scope>
    <source>
        <strain evidence="8 9">DSM 14551</strain>
    </source>
</reference>
<keyword evidence="9" id="KW-1185">Reference proteome</keyword>
<dbReference type="Gene3D" id="3.90.1150.10">
    <property type="entry name" value="Aspartate Aminotransferase, domain 1"/>
    <property type="match status" value="1"/>
</dbReference>
<dbReference type="EMBL" id="NISJ01000007">
    <property type="protein sequence ID" value="OWQ95367.1"/>
    <property type="molecule type" value="Genomic_DNA"/>
</dbReference>
<dbReference type="InterPro" id="IPR015421">
    <property type="entry name" value="PyrdxlP-dep_Trfase_major"/>
</dbReference>
<dbReference type="CDD" id="cd00609">
    <property type="entry name" value="AAT_like"/>
    <property type="match status" value="1"/>
</dbReference>
<dbReference type="InterPro" id="IPR004839">
    <property type="entry name" value="Aminotransferase_I/II_large"/>
</dbReference>
<evidence type="ECO:0000313" key="8">
    <source>
        <dbReference type="EMBL" id="OWQ95367.1"/>
    </source>
</evidence>
<accession>A0A246JQS9</accession>
<feature type="domain" description="Aminotransferase class I/classII large" evidence="7">
    <location>
        <begin position="28"/>
        <end position="385"/>
    </location>
</feature>
<dbReference type="SUPFAM" id="SSF53383">
    <property type="entry name" value="PLP-dependent transferases"/>
    <property type="match status" value="1"/>
</dbReference>
<dbReference type="Gene3D" id="3.40.640.10">
    <property type="entry name" value="Type I PLP-dependent aspartate aminotransferase-like (Major domain)"/>
    <property type="match status" value="1"/>
</dbReference>
<keyword evidence="6" id="KW-0663">Pyridoxal phosphate</keyword>
<evidence type="ECO:0000256" key="5">
    <source>
        <dbReference type="ARBA" id="ARBA00022679"/>
    </source>
</evidence>
<dbReference type="NCBIfam" id="NF006719">
    <property type="entry name" value="PRK09257.1"/>
    <property type="match status" value="1"/>
</dbReference>
<gene>
    <name evidence="8" type="ORF">CDQ91_13880</name>
</gene>
<name>A0A246JQS9_9SPHN</name>
<dbReference type="GO" id="GO:0030170">
    <property type="term" value="F:pyridoxal phosphate binding"/>
    <property type="evidence" value="ECO:0007669"/>
    <property type="project" value="InterPro"/>
</dbReference>
<dbReference type="GO" id="GO:0005829">
    <property type="term" value="C:cytosol"/>
    <property type="evidence" value="ECO:0007669"/>
    <property type="project" value="TreeGrafter"/>
</dbReference>
<dbReference type="PANTHER" id="PTHR11879">
    <property type="entry name" value="ASPARTATE AMINOTRANSFERASE"/>
    <property type="match status" value="1"/>
</dbReference>
<keyword evidence="5 8" id="KW-0808">Transferase</keyword>
<dbReference type="OrthoDB" id="9766445at2"/>
<dbReference type="GO" id="GO:0004838">
    <property type="term" value="F:L-tyrosine-2-oxoglutarate transaminase activity"/>
    <property type="evidence" value="ECO:0007669"/>
    <property type="project" value="TreeGrafter"/>
</dbReference>
<dbReference type="Pfam" id="PF00155">
    <property type="entry name" value="Aminotran_1_2"/>
    <property type="match status" value="1"/>
</dbReference>
<comment type="cofactor">
    <cofactor evidence="1">
        <name>pyridoxal 5'-phosphate</name>
        <dbReference type="ChEBI" id="CHEBI:597326"/>
    </cofactor>
</comment>
<dbReference type="GO" id="GO:0004069">
    <property type="term" value="F:L-aspartate:2-oxoglutarate aminotransferase activity"/>
    <property type="evidence" value="ECO:0007669"/>
    <property type="project" value="TreeGrafter"/>
</dbReference>
<comment type="caution">
    <text evidence="8">The sequence shown here is derived from an EMBL/GenBank/DDBJ whole genome shotgun (WGS) entry which is preliminary data.</text>
</comment>
<dbReference type="InterPro" id="IPR000796">
    <property type="entry name" value="Asp_trans"/>
</dbReference>
<dbReference type="Proteomes" id="UP000197097">
    <property type="component" value="Unassembled WGS sequence"/>
</dbReference>
<dbReference type="PRINTS" id="PR00799">
    <property type="entry name" value="TRANSAMINASE"/>
</dbReference>
<protein>
    <submittedName>
        <fullName evidence="8">Aromatic amino acid aminotransferase</fullName>
    </submittedName>
</protein>
<keyword evidence="4 8" id="KW-0032">Aminotransferase</keyword>
<evidence type="ECO:0000256" key="6">
    <source>
        <dbReference type="ARBA" id="ARBA00022898"/>
    </source>
</evidence>
<evidence type="ECO:0000256" key="2">
    <source>
        <dbReference type="ARBA" id="ARBA00007441"/>
    </source>
</evidence>
<evidence type="ECO:0000259" key="7">
    <source>
        <dbReference type="Pfam" id="PF00155"/>
    </source>
</evidence>
<dbReference type="InterPro" id="IPR015422">
    <property type="entry name" value="PyrdxlP-dep_Trfase_small"/>
</dbReference>
<evidence type="ECO:0000313" key="9">
    <source>
        <dbReference type="Proteomes" id="UP000197097"/>
    </source>
</evidence>
<evidence type="ECO:0000256" key="1">
    <source>
        <dbReference type="ARBA" id="ARBA00001933"/>
    </source>
</evidence>
<sequence length="396" mass="41991">MFENLSPPPADSLMEVGRMFRADDREAKIDLGVGTYRNGEGRIEVMTAVKEAERRLLESQTGKGYIGPGGDALFCDLLANTLFPDLGVLAERQMALVQTPGGTGAYRLGLELAALRFPSARLIVGTPTWPNHIPTAERVGLRCVTYRHYDSASGAVDFGAMLAAVAHARPGDLFLLHGCCHNPTGAILSPPQWGALAAALLEARLVPVVDLAYAGMASGLTADSQATRQLIEVLPEAIIAISCSKSFGLYSERTGMLAVRATSTALADACRQTAESLARSLWSNPPDHGAAIVRTILSDADLSSAWRAELHAMRKRLAGVRALLAGSGYPGADRLSAQEGLFAMLTLSPAAIGAMREHHAIYMDPSGRINIAGLNDHNIGRFLAAVRTVSPAEEVA</sequence>
<dbReference type="GO" id="GO:0033585">
    <property type="term" value="P:L-phenylalanine biosynthetic process from chorismate via phenylpyruvate"/>
    <property type="evidence" value="ECO:0007669"/>
    <property type="project" value="TreeGrafter"/>
</dbReference>